<gene>
    <name evidence="1" type="ORF">S12H4_59089</name>
</gene>
<evidence type="ECO:0000313" key="1">
    <source>
        <dbReference type="EMBL" id="GAJ23286.1"/>
    </source>
</evidence>
<sequence>MKGKSLSLGDNTKVRIAKDIRKLQRLIKEAEKHLVEGHSPVLYDYVSYELDRMEDPIKEATQTVDDSIMTSVNDMENYYTDAERVALETVTPWGAEAQLIMKTAEERNFGWVSDVETHALEYVFRGEDTLNDEVIH</sequence>
<proteinExistence type="predicted"/>
<dbReference type="AlphaFoldDB" id="X1VWZ5"/>
<accession>X1VWZ5</accession>
<comment type="caution">
    <text evidence="1">The sequence shown here is derived from an EMBL/GenBank/DDBJ whole genome shotgun (WGS) entry which is preliminary data.</text>
</comment>
<dbReference type="EMBL" id="BARW01038519">
    <property type="protein sequence ID" value="GAJ23286.1"/>
    <property type="molecule type" value="Genomic_DNA"/>
</dbReference>
<feature type="non-terminal residue" evidence="1">
    <location>
        <position position="136"/>
    </location>
</feature>
<organism evidence="1">
    <name type="scientific">marine sediment metagenome</name>
    <dbReference type="NCBI Taxonomy" id="412755"/>
    <lineage>
        <taxon>unclassified sequences</taxon>
        <taxon>metagenomes</taxon>
        <taxon>ecological metagenomes</taxon>
    </lineage>
</organism>
<reference evidence="1" key="1">
    <citation type="journal article" date="2014" name="Front. Microbiol.">
        <title>High frequency of phylogenetically diverse reductive dehalogenase-homologous genes in deep subseafloor sedimentary metagenomes.</title>
        <authorList>
            <person name="Kawai M."/>
            <person name="Futagami T."/>
            <person name="Toyoda A."/>
            <person name="Takaki Y."/>
            <person name="Nishi S."/>
            <person name="Hori S."/>
            <person name="Arai W."/>
            <person name="Tsubouchi T."/>
            <person name="Morono Y."/>
            <person name="Uchiyama I."/>
            <person name="Ito T."/>
            <person name="Fujiyama A."/>
            <person name="Inagaki F."/>
            <person name="Takami H."/>
        </authorList>
    </citation>
    <scope>NUCLEOTIDE SEQUENCE</scope>
    <source>
        <strain evidence="1">Expedition CK06-06</strain>
    </source>
</reference>
<name>X1VWZ5_9ZZZZ</name>
<protein>
    <submittedName>
        <fullName evidence="1">Uncharacterized protein</fullName>
    </submittedName>
</protein>